<dbReference type="InterPro" id="IPR001844">
    <property type="entry name" value="Cpn60/GroEL"/>
</dbReference>
<accession>A0A2G3A439</accession>
<protein>
    <submittedName>
        <fullName evidence="3">Uncharacterized protein</fullName>
    </submittedName>
</protein>
<comment type="similarity">
    <text evidence="1">Belongs to the chaperonin (HSP60) family.</text>
</comment>
<reference evidence="3 4" key="1">
    <citation type="journal article" date="2014" name="Nat. Genet.">
        <title>Genome sequence of the hot pepper provides insights into the evolution of pungency in Capsicum species.</title>
        <authorList>
            <person name="Kim S."/>
            <person name="Park M."/>
            <person name="Yeom S.I."/>
            <person name="Kim Y.M."/>
            <person name="Lee J.M."/>
            <person name="Lee H.A."/>
            <person name="Seo E."/>
            <person name="Choi J."/>
            <person name="Cheong K."/>
            <person name="Kim K.T."/>
            <person name="Jung K."/>
            <person name="Lee G.W."/>
            <person name="Oh S.K."/>
            <person name="Bae C."/>
            <person name="Kim S.B."/>
            <person name="Lee H.Y."/>
            <person name="Kim S.Y."/>
            <person name="Kim M.S."/>
            <person name="Kang B.C."/>
            <person name="Jo Y.D."/>
            <person name="Yang H.B."/>
            <person name="Jeong H.J."/>
            <person name="Kang W.H."/>
            <person name="Kwon J.K."/>
            <person name="Shin C."/>
            <person name="Lim J.Y."/>
            <person name="Park J.H."/>
            <person name="Huh J.H."/>
            <person name="Kim J.S."/>
            <person name="Kim B.D."/>
            <person name="Cohen O."/>
            <person name="Paran I."/>
            <person name="Suh M.C."/>
            <person name="Lee S.B."/>
            <person name="Kim Y.K."/>
            <person name="Shin Y."/>
            <person name="Noh S.J."/>
            <person name="Park J."/>
            <person name="Seo Y.S."/>
            <person name="Kwon S.Y."/>
            <person name="Kim H.A."/>
            <person name="Park J.M."/>
            <person name="Kim H.J."/>
            <person name="Choi S.B."/>
            <person name="Bosland P.W."/>
            <person name="Reeves G."/>
            <person name="Jo S.H."/>
            <person name="Lee B.W."/>
            <person name="Cho H.T."/>
            <person name="Choi H.S."/>
            <person name="Lee M.S."/>
            <person name="Yu Y."/>
            <person name="Do Choi Y."/>
            <person name="Park B.S."/>
            <person name="van Deynze A."/>
            <person name="Ashrafi H."/>
            <person name="Hill T."/>
            <person name="Kim W.T."/>
            <person name="Pai H.S."/>
            <person name="Ahn H.K."/>
            <person name="Yeam I."/>
            <person name="Giovannoni J.J."/>
            <person name="Rose J.K."/>
            <person name="Sorensen I."/>
            <person name="Lee S.J."/>
            <person name="Kim R.W."/>
            <person name="Choi I.Y."/>
            <person name="Choi B.S."/>
            <person name="Lim J.S."/>
            <person name="Lee Y.H."/>
            <person name="Choi D."/>
        </authorList>
    </citation>
    <scope>NUCLEOTIDE SEQUENCE [LARGE SCALE GENOMIC DNA]</scope>
    <source>
        <strain evidence="4">cv. CM334</strain>
    </source>
</reference>
<evidence type="ECO:0000256" key="1">
    <source>
        <dbReference type="ARBA" id="ARBA00006607"/>
    </source>
</evidence>
<dbReference type="AlphaFoldDB" id="A0A2G3A439"/>
<evidence type="ECO:0000256" key="2">
    <source>
        <dbReference type="ARBA" id="ARBA00023186"/>
    </source>
</evidence>
<gene>
    <name evidence="3" type="ORF">T459_04120</name>
</gene>
<dbReference type="EMBL" id="AYRZ02000002">
    <property type="protein sequence ID" value="PHT89007.1"/>
    <property type="molecule type" value="Genomic_DNA"/>
</dbReference>
<dbReference type="InterPro" id="IPR027409">
    <property type="entry name" value="GroEL-like_apical_dom_sf"/>
</dbReference>
<reference evidence="3 4" key="2">
    <citation type="journal article" date="2017" name="Genome Biol.">
        <title>New reference genome sequences of hot pepper reveal the massive evolution of plant disease-resistance genes by retroduplication.</title>
        <authorList>
            <person name="Kim S."/>
            <person name="Park J."/>
            <person name="Yeom S.I."/>
            <person name="Kim Y.M."/>
            <person name="Seo E."/>
            <person name="Kim K.T."/>
            <person name="Kim M.S."/>
            <person name="Lee J.M."/>
            <person name="Cheong K."/>
            <person name="Shin H.S."/>
            <person name="Kim S.B."/>
            <person name="Han K."/>
            <person name="Lee J."/>
            <person name="Park M."/>
            <person name="Lee H.A."/>
            <person name="Lee H.Y."/>
            <person name="Lee Y."/>
            <person name="Oh S."/>
            <person name="Lee J.H."/>
            <person name="Choi E."/>
            <person name="Choi E."/>
            <person name="Lee S.E."/>
            <person name="Jeon J."/>
            <person name="Kim H."/>
            <person name="Choi G."/>
            <person name="Song H."/>
            <person name="Lee J."/>
            <person name="Lee S.C."/>
            <person name="Kwon J.K."/>
            <person name="Lee H.Y."/>
            <person name="Koo N."/>
            <person name="Hong Y."/>
            <person name="Kim R.W."/>
            <person name="Kang W.H."/>
            <person name="Huh J.H."/>
            <person name="Kang B.C."/>
            <person name="Yang T.J."/>
            <person name="Lee Y.H."/>
            <person name="Bennetzen J.L."/>
            <person name="Choi D."/>
        </authorList>
    </citation>
    <scope>NUCLEOTIDE SEQUENCE [LARGE SCALE GENOMIC DNA]</scope>
    <source>
        <strain evidence="4">cv. CM334</strain>
    </source>
</reference>
<dbReference type="Proteomes" id="UP000222542">
    <property type="component" value="Unassembled WGS sequence"/>
</dbReference>
<name>A0A2G3A439_CAPAN</name>
<sequence length="101" mass="11254">MSSFDYLFKKISNVIVVVRALELALKRQKPLLIMAEDVGSKALATLILNKIFAGIKVTISKDDTVILDGAGQKTSIEERCEYIKSAIELSMSDYDNDKLQE</sequence>
<dbReference type="GO" id="GO:0042026">
    <property type="term" value="P:protein refolding"/>
    <property type="evidence" value="ECO:0007669"/>
    <property type="project" value="InterPro"/>
</dbReference>
<comment type="caution">
    <text evidence="3">The sequence shown here is derived from an EMBL/GenBank/DDBJ whole genome shotgun (WGS) entry which is preliminary data.</text>
</comment>
<organism evidence="3 4">
    <name type="scientific">Capsicum annuum</name>
    <name type="common">Capsicum pepper</name>
    <dbReference type="NCBI Taxonomy" id="4072"/>
    <lineage>
        <taxon>Eukaryota</taxon>
        <taxon>Viridiplantae</taxon>
        <taxon>Streptophyta</taxon>
        <taxon>Embryophyta</taxon>
        <taxon>Tracheophyta</taxon>
        <taxon>Spermatophyta</taxon>
        <taxon>Magnoliopsida</taxon>
        <taxon>eudicotyledons</taxon>
        <taxon>Gunneridae</taxon>
        <taxon>Pentapetalae</taxon>
        <taxon>asterids</taxon>
        <taxon>lamiids</taxon>
        <taxon>Solanales</taxon>
        <taxon>Solanaceae</taxon>
        <taxon>Solanoideae</taxon>
        <taxon>Capsiceae</taxon>
        <taxon>Capsicum</taxon>
    </lineage>
</organism>
<keyword evidence="2" id="KW-0143">Chaperone</keyword>
<dbReference type="SUPFAM" id="SSF52029">
    <property type="entry name" value="GroEL apical domain-like"/>
    <property type="match status" value="1"/>
</dbReference>
<dbReference type="Gene3D" id="3.50.7.10">
    <property type="entry name" value="GroEL"/>
    <property type="match status" value="2"/>
</dbReference>
<evidence type="ECO:0000313" key="4">
    <source>
        <dbReference type="Proteomes" id="UP000222542"/>
    </source>
</evidence>
<dbReference type="STRING" id="4072.A0A2G3A439"/>
<dbReference type="PANTHER" id="PTHR45633">
    <property type="entry name" value="60 KDA HEAT SHOCK PROTEIN, MITOCHONDRIAL"/>
    <property type="match status" value="1"/>
</dbReference>
<evidence type="ECO:0000313" key="3">
    <source>
        <dbReference type="EMBL" id="PHT89007.1"/>
    </source>
</evidence>
<keyword evidence="4" id="KW-1185">Reference proteome</keyword>
<dbReference type="Gramene" id="PHT89007">
    <property type="protein sequence ID" value="PHT89007"/>
    <property type="gene ID" value="T459_04120"/>
</dbReference>
<dbReference type="GO" id="GO:0140662">
    <property type="term" value="F:ATP-dependent protein folding chaperone"/>
    <property type="evidence" value="ECO:0007669"/>
    <property type="project" value="InterPro"/>
</dbReference>
<proteinExistence type="inferred from homology"/>